<dbReference type="InterPro" id="IPR050083">
    <property type="entry name" value="HtpX_protease"/>
</dbReference>
<comment type="similarity">
    <text evidence="10">Belongs to the peptidase M48 family.</text>
</comment>
<comment type="caution">
    <text evidence="13">The sequence shown here is derived from an EMBL/GenBank/DDBJ whole genome shotgun (WGS) entry which is preliminary data.</text>
</comment>
<feature type="transmembrane region" description="Helical" evidence="11">
    <location>
        <begin position="45"/>
        <end position="63"/>
    </location>
</feature>
<evidence type="ECO:0000256" key="9">
    <source>
        <dbReference type="ARBA" id="ARBA00023136"/>
    </source>
</evidence>
<evidence type="ECO:0000256" key="5">
    <source>
        <dbReference type="ARBA" id="ARBA00022801"/>
    </source>
</evidence>
<dbReference type="Proteomes" id="UP001623559">
    <property type="component" value="Unassembled WGS sequence"/>
</dbReference>
<evidence type="ECO:0000256" key="4">
    <source>
        <dbReference type="ARBA" id="ARBA00022723"/>
    </source>
</evidence>
<dbReference type="PANTHER" id="PTHR43221">
    <property type="entry name" value="PROTEASE HTPX"/>
    <property type="match status" value="1"/>
</dbReference>
<evidence type="ECO:0000256" key="3">
    <source>
        <dbReference type="ARBA" id="ARBA00022692"/>
    </source>
</evidence>
<dbReference type="Pfam" id="PF01435">
    <property type="entry name" value="Peptidase_M48"/>
    <property type="match status" value="1"/>
</dbReference>
<evidence type="ECO:0000256" key="6">
    <source>
        <dbReference type="ARBA" id="ARBA00022833"/>
    </source>
</evidence>
<keyword evidence="6 10" id="KW-0862">Zinc</keyword>
<evidence type="ECO:0000313" key="14">
    <source>
        <dbReference type="Proteomes" id="UP001623559"/>
    </source>
</evidence>
<keyword evidence="7 11" id="KW-1133">Transmembrane helix</keyword>
<dbReference type="RefSeq" id="WP_406777990.1">
    <property type="nucleotide sequence ID" value="NZ_JBEWZG010000002.1"/>
</dbReference>
<dbReference type="Gene3D" id="3.30.2010.10">
    <property type="entry name" value="Metalloproteases ('zincins'), catalytic domain"/>
    <property type="match status" value="1"/>
</dbReference>
<dbReference type="GO" id="GO:0008237">
    <property type="term" value="F:metallopeptidase activity"/>
    <property type="evidence" value="ECO:0007669"/>
    <property type="project" value="UniProtKB-KW"/>
</dbReference>
<dbReference type="PANTHER" id="PTHR43221:SF2">
    <property type="entry name" value="PROTEASE HTPX HOMOLOG"/>
    <property type="match status" value="1"/>
</dbReference>
<organism evidence="13 14">
    <name type="scientific">Aquirufa novilacunae</name>
    <dbReference type="NCBI Taxonomy" id="3139305"/>
    <lineage>
        <taxon>Bacteria</taxon>
        <taxon>Pseudomonadati</taxon>
        <taxon>Bacteroidota</taxon>
        <taxon>Cytophagia</taxon>
        <taxon>Cytophagales</taxon>
        <taxon>Flectobacillaceae</taxon>
        <taxon>Aquirufa</taxon>
    </lineage>
</organism>
<feature type="transmembrane region" description="Helical" evidence="11">
    <location>
        <begin position="182"/>
        <end position="204"/>
    </location>
</feature>
<keyword evidence="2 10" id="KW-0645">Protease</keyword>
<keyword evidence="4" id="KW-0479">Metal-binding</keyword>
<comment type="cofactor">
    <cofactor evidence="10">
        <name>Zn(2+)</name>
        <dbReference type="ChEBI" id="CHEBI:29105"/>
    </cofactor>
    <text evidence="10">Binds 1 zinc ion per subunit.</text>
</comment>
<keyword evidence="3 11" id="KW-0812">Transmembrane</keyword>
<keyword evidence="9 11" id="KW-0472">Membrane</keyword>
<reference evidence="13 14" key="1">
    <citation type="submission" date="2024-07" db="EMBL/GenBank/DDBJ databases">
        <authorList>
            <person name="Pitt A."/>
            <person name="Hahn M.W."/>
        </authorList>
    </citation>
    <scope>NUCLEOTIDE SEQUENCE [LARGE SCALE GENOMIC DNA]</scope>
    <source>
        <strain evidence="13 14">2-AUSEE-184A6</strain>
    </source>
</reference>
<proteinExistence type="inferred from homology"/>
<dbReference type="EMBL" id="JBEWZG010000002">
    <property type="protein sequence ID" value="MFL0206413.1"/>
    <property type="molecule type" value="Genomic_DNA"/>
</dbReference>
<feature type="transmembrane region" description="Helical" evidence="11">
    <location>
        <begin position="6"/>
        <end position="33"/>
    </location>
</feature>
<protein>
    <submittedName>
        <fullName evidence="13">M48 family metalloprotease</fullName>
        <ecNumber evidence="13">3.4.24.-</ecNumber>
    </submittedName>
</protein>
<evidence type="ECO:0000259" key="12">
    <source>
        <dbReference type="Pfam" id="PF01435"/>
    </source>
</evidence>
<evidence type="ECO:0000313" key="13">
    <source>
        <dbReference type="EMBL" id="MFL0206413.1"/>
    </source>
</evidence>
<evidence type="ECO:0000256" key="8">
    <source>
        <dbReference type="ARBA" id="ARBA00023049"/>
    </source>
</evidence>
<evidence type="ECO:0000256" key="7">
    <source>
        <dbReference type="ARBA" id="ARBA00022989"/>
    </source>
</evidence>
<accession>A0ABW8SWE0</accession>
<keyword evidence="1" id="KW-1003">Cell membrane</keyword>
<gene>
    <name evidence="13" type="ORF">V7S74_06625</name>
</gene>
<feature type="domain" description="Peptidase M48" evidence="12">
    <location>
        <begin position="109"/>
        <end position="288"/>
    </location>
</feature>
<evidence type="ECO:0000256" key="11">
    <source>
        <dbReference type="SAM" id="Phobius"/>
    </source>
</evidence>
<dbReference type="EC" id="3.4.24.-" evidence="13"/>
<evidence type="ECO:0000256" key="2">
    <source>
        <dbReference type="ARBA" id="ARBA00022670"/>
    </source>
</evidence>
<name>A0ABW8SWE0_9BACT</name>
<evidence type="ECO:0000256" key="1">
    <source>
        <dbReference type="ARBA" id="ARBA00022475"/>
    </source>
</evidence>
<keyword evidence="5 10" id="KW-0378">Hydrolase</keyword>
<sequence>MEICFIISFGLVLTLLVTKILLLFVSCIITNSLQPFRDIEYKEDAFHYFSIYLLFFGVSYLMQRSGIFENNTESFVTIWIITFVFSLVPLSVLYIISPIYYLLKSKRNHSLIERDLVDRFYGNQKIVVIENGGANAFASGIIPFTKVILLTKSIFEQLSNEGLNAIIAHELGHLKLNHLRKLYIINILLLAITTLVYSLLVLPYMASPYYVYYLMAFGGVFYGLIPMLILGFFQKKFETQADAYAARKVGKKAMITALEDLNKASKGQMERWSPNYPTLDQRISHVTNLSI</sequence>
<feature type="transmembrane region" description="Helical" evidence="11">
    <location>
        <begin position="75"/>
        <end position="103"/>
    </location>
</feature>
<dbReference type="InterPro" id="IPR001915">
    <property type="entry name" value="Peptidase_M48"/>
</dbReference>
<keyword evidence="8 10" id="KW-0482">Metalloprotease</keyword>
<evidence type="ECO:0000256" key="10">
    <source>
        <dbReference type="RuleBase" id="RU003983"/>
    </source>
</evidence>
<feature type="transmembrane region" description="Helical" evidence="11">
    <location>
        <begin position="210"/>
        <end position="233"/>
    </location>
</feature>